<evidence type="ECO:0000259" key="2">
    <source>
        <dbReference type="SMART" id="SM00278"/>
    </source>
</evidence>
<dbReference type="Gene3D" id="1.10.150.20">
    <property type="entry name" value="5' to 3' exonuclease, C-terminal subdomain"/>
    <property type="match status" value="1"/>
</dbReference>
<evidence type="ECO:0000313" key="3">
    <source>
        <dbReference type="EMBL" id="MDN3710858.1"/>
    </source>
</evidence>
<keyword evidence="4" id="KW-1185">Reference proteome</keyword>
<sequence>MHRLQHSLLRRQPQRKNPGRPSCIDQTRAEKAASKRAAKGKADDLTKITGIGPKTAELLLAEGVAHFADIAAWNKEDVTGFAGRLGRLGARIEADDWVGQARKLAEGAHG</sequence>
<dbReference type="InterPro" id="IPR003583">
    <property type="entry name" value="Hlx-hairpin-Hlx_DNA-bd_motif"/>
</dbReference>
<dbReference type="EMBL" id="JAUFRC010000001">
    <property type="protein sequence ID" value="MDN3710858.1"/>
    <property type="molecule type" value="Genomic_DNA"/>
</dbReference>
<comment type="caution">
    <text evidence="3">The sequence shown here is derived from an EMBL/GenBank/DDBJ whole genome shotgun (WGS) entry which is preliminary data.</text>
</comment>
<name>A0ABT8D4K7_9RHOB</name>
<gene>
    <name evidence="3" type="ORF">QWZ10_01715</name>
</gene>
<accession>A0ABT8D4K7</accession>
<dbReference type="Proteomes" id="UP001243846">
    <property type="component" value="Unassembled WGS sequence"/>
</dbReference>
<reference evidence="4" key="1">
    <citation type="journal article" date="2019" name="Int. J. Syst. Evol. Microbiol.">
        <title>The Global Catalogue of Microorganisms (GCM) 10K type strain sequencing project: providing services to taxonomists for standard genome sequencing and annotation.</title>
        <authorList>
            <consortium name="The Broad Institute Genomics Platform"/>
            <consortium name="The Broad Institute Genome Sequencing Center for Infectious Disease"/>
            <person name="Wu L."/>
            <person name="Ma J."/>
        </authorList>
    </citation>
    <scope>NUCLEOTIDE SEQUENCE [LARGE SCALE GENOMIC DNA]</scope>
    <source>
        <strain evidence="4">CECT 8482</strain>
    </source>
</reference>
<dbReference type="SMART" id="SM00278">
    <property type="entry name" value="HhH1"/>
    <property type="match status" value="1"/>
</dbReference>
<dbReference type="Pfam" id="PF14520">
    <property type="entry name" value="HHH_5"/>
    <property type="match status" value="1"/>
</dbReference>
<protein>
    <submittedName>
        <fullName evidence="3">Helix-hairpin-helix domain-containing protein</fullName>
    </submittedName>
</protein>
<feature type="region of interest" description="Disordered" evidence="1">
    <location>
        <begin position="1"/>
        <end position="42"/>
    </location>
</feature>
<proteinExistence type="predicted"/>
<feature type="domain" description="Helix-hairpin-helix DNA-binding motif class 1" evidence="2">
    <location>
        <begin position="43"/>
        <end position="62"/>
    </location>
</feature>
<organism evidence="3 4">
    <name type="scientific">Paracoccus cavernae</name>
    <dbReference type="NCBI Taxonomy" id="1571207"/>
    <lineage>
        <taxon>Bacteria</taxon>
        <taxon>Pseudomonadati</taxon>
        <taxon>Pseudomonadota</taxon>
        <taxon>Alphaproteobacteria</taxon>
        <taxon>Rhodobacterales</taxon>
        <taxon>Paracoccaceae</taxon>
        <taxon>Paracoccus</taxon>
    </lineage>
</organism>
<feature type="compositionally biased region" description="Basic residues" evidence="1">
    <location>
        <begin position="1"/>
        <end position="18"/>
    </location>
</feature>
<evidence type="ECO:0000256" key="1">
    <source>
        <dbReference type="SAM" id="MobiDB-lite"/>
    </source>
</evidence>
<evidence type="ECO:0000313" key="4">
    <source>
        <dbReference type="Proteomes" id="UP001243846"/>
    </source>
</evidence>